<dbReference type="PANTHER" id="PTHR33694:SF1">
    <property type="entry name" value="UDP-3-O-ACYL-N-ACETYLGLUCOSAMINE DEACETYLASE 1, MITOCHONDRIAL-RELATED"/>
    <property type="match status" value="1"/>
</dbReference>
<gene>
    <name evidence="12 13" type="primary">lpxC</name>
    <name evidence="13" type="ORF">C4541_10940</name>
</gene>
<evidence type="ECO:0000256" key="2">
    <source>
        <dbReference type="ARBA" id="ARBA00002923"/>
    </source>
</evidence>
<dbReference type="InterPro" id="IPR011334">
    <property type="entry name" value="UDP-acyl_GlcNac_deAcase_C"/>
</dbReference>
<evidence type="ECO:0000256" key="10">
    <source>
        <dbReference type="ARBA" id="ARBA00023098"/>
    </source>
</evidence>
<evidence type="ECO:0000256" key="3">
    <source>
        <dbReference type="ARBA" id="ARBA00005002"/>
    </source>
</evidence>
<dbReference type="AlphaFoldDB" id="A0A3A4QWL4"/>
<reference evidence="13 14" key="1">
    <citation type="journal article" date="2017" name="ISME J.">
        <title>Energy and carbon metabolisms in a deep terrestrial subsurface fluid microbial community.</title>
        <authorList>
            <person name="Momper L."/>
            <person name="Jungbluth S.P."/>
            <person name="Lee M.D."/>
            <person name="Amend J.P."/>
        </authorList>
    </citation>
    <scope>NUCLEOTIDE SEQUENCE [LARGE SCALE GENOMIC DNA]</scope>
    <source>
        <strain evidence="13">SURF_26</strain>
    </source>
</reference>
<comment type="function">
    <text evidence="2 12">Catalyzes the hydrolysis of UDP-3-O-myristoyl-N-acetylglucosamine to form UDP-3-O-myristoylglucosamine and acetate, the committed step in lipid A biosynthesis.</text>
</comment>
<dbReference type="GO" id="GO:0009245">
    <property type="term" value="P:lipid A biosynthetic process"/>
    <property type="evidence" value="ECO:0007669"/>
    <property type="project" value="UniProtKB-UniRule"/>
</dbReference>
<evidence type="ECO:0000256" key="8">
    <source>
        <dbReference type="ARBA" id="ARBA00022801"/>
    </source>
</evidence>
<comment type="similarity">
    <text evidence="12">Belongs to the LpxC family.</text>
</comment>
<dbReference type="Gene3D" id="3.30.230.20">
    <property type="entry name" value="lpxc deacetylase, domain 1"/>
    <property type="match status" value="1"/>
</dbReference>
<feature type="binding site" evidence="12">
    <location>
        <position position="235"/>
    </location>
    <ligand>
        <name>Zn(2+)</name>
        <dbReference type="ChEBI" id="CHEBI:29105"/>
    </ligand>
</feature>
<protein>
    <recommendedName>
        <fullName evidence="4 12">UDP-3-O-acyl-N-acetylglucosamine deacetylase</fullName>
        <shortName evidence="12">UDP-3-O-acyl-GlcNAc deacetylase</shortName>
        <ecNumber evidence="4 12">3.5.1.108</ecNumber>
    </recommendedName>
    <alternativeName>
        <fullName evidence="12">UDP-3-O-[R-3-hydroxymyristoyl]-N-acetylglucosamine deacetylase</fullName>
    </alternativeName>
</protein>
<comment type="caution">
    <text evidence="13">The sequence shown here is derived from an EMBL/GenBank/DDBJ whole genome shotgun (WGS) entry which is preliminary data.</text>
</comment>
<proteinExistence type="inferred from homology"/>
<dbReference type="SUPFAM" id="SSF54211">
    <property type="entry name" value="Ribosomal protein S5 domain 2-like"/>
    <property type="match status" value="2"/>
</dbReference>
<dbReference type="Proteomes" id="UP000266426">
    <property type="component" value="Unassembled WGS sequence"/>
</dbReference>
<dbReference type="Pfam" id="PF03331">
    <property type="entry name" value="LpxC"/>
    <property type="match status" value="1"/>
</dbReference>
<evidence type="ECO:0000256" key="9">
    <source>
        <dbReference type="ARBA" id="ARBA00022833"/>
    </source>
</evidence>
<keyword evidence="6 12" id="KW-0441">Lipid A biosynthesis</keyword>
<dbReference type="InterPro" id="IPR015870">
    <property type="entry name" value="UDP-acyl_N-AcGlcN_deAcase_N"/>
</dbReference>
<feature type="binding site" evidence="12">
    <location>
        <position position="239"/>
    </location>
    <ligand>
        <name>Zn(2+)</name>
        <dbReference type="ChEBI" id="CHEBI:29105"/>
    </ligand>
</feature>
<evidence type="ECO:0000313" key="13">
    <source>
        <dbReference type="EMBL" id="RJP57099.1"/>
    </source>
</evidence>
<dbReference type="InterPro" id="IPR020568">
    <property type="entry name" value="Ribosomal_Su5_D2-typ_SF"/>
</dbReference>
<sequence length="284" mass="31383">MRKQRTIKKEVILSGIGVHTGNRTEMKFIPAEPNAGISFVRTDLPGSPAVKAHISKVVGFMRGTTIGEGDVKVHTVEHVMAPLSSLGVTNVRIELDSNEPPVVDGSSVEFLAALRESGIVDQSEPAEVFELKEPIYETEGDMILVALPYDGFKISYTLSFSHPKLKAQYLSLDINEQSFAKEIAPSRTFCFYREVEVLMNQGLIKGGSLDNAVVIGDDAVFSKEELRFHDEFVRHKILDLVGDTYLLGLPVKAHIIAAKSGHAFNLRLTKKLYEAYLKSQSVHN</sequence>
<name>A0A3A4QWL4_9BACT</name>
<dbReference type="GO" id="GO:0103117">
    <property type="term" value="F:UDP-3-O-acyl-N-acetylglucosamine deacetylase activity"/>
    <property type="evidence" value="ECO:0007669"/>
    <property type="project" value="UniProtKB-UniRule"/>
</dbReference>
<feature type="active site" description="Proton donor" evidence="12">
    <location>
        <position position="262"/>
    </location>
</feature>
<keyword evidence="10 12" id="KW-0443">Lipid metabolism</keyword>
<evidence type="ECO:0000256" key="6">
    <source>
        <dbReference type="ARBA" id="ARBA00022556"/>
    </source>
</evidence>
<keyword evidence="9 12" id="KW-0862">Zinc</keyword>
<dbReference type="Gene3D" id="3.30.1700.10">
    <property type="entry name" value="lpxc deacetylase, domain 2"/>
    <property type="match status" value="1"/>
</dbReference>
<evidence type="ECO:0000256" key="4">
    <source>
        <dbReference type="ARBA" id="ARBA00012745"/>
    </source>
</evidence>
<evidence type="ECO:0000256" key="5">
    <source>
        <dbReference type="ARBA" id="ARBA00022516"/>
    </source>
</evidence>
<dbReference type="PANTHER" id="PTHR33694">
    <property type="entry name" value="UDP-3-O-ACYL-N-ACETYLGLUCOSAMINE DEACETYLASE 1, MITOCHONDRIAL-RELATED"/>
    <property type="match status" value="1"/>
</dbReference>
<evidence type="ECO:0000256" key="11">
    <source>
        <dbReference type="ARBA" id="ARBA00024535"/>
    </source>
</evidence>
<accession>A0A3A4QWL4</accession>
<keyword evidence="7 12" id="KW-0479">Metal-binding</keyword>
<keyword evidence="8 12" id="KW-0378">Hydrolase</keyword>
<organism evidence="13 14">
    <name type="scientific">Candidatus Auribacter fodinae</name>
    <dbReference type="NCBI Taxonomy" id="2093366"/>
    <lineage>
        <taxon>Bacteria</taxon>
        <taxon>Pseudomonadati</taxon>
        <taxon>Candidatus Auribacterota</taxon>
        <taxon>Candidatus Auribacteria</taxon>
        <taxon>Candidatus Auribacterales</taxon>
        <taxon>Candidatus Auribacteraceae</taxon>
        <taxon>Candidatus Auribacter</taxon>
    </lineage>
</organism>
<dbReference type="UniPathway" id="UPA00359">
    <property type="reaction ID" value="UER00478"/>
</dbReference>
<dbReference type="EMBL" id="QZJZ01000086">
    <property type="protein sequence ID" value="RJP57099.1"/>
    <property type="molecule type" value="Genomic_DNA"/>
</dbReference>
<evidence type="ECO:0000313" key="14">
    <source>
        <dbReference type="Proteomes" id="UP000266426"/>
    </source>
</evidence>
<dbReference type="EC" id="3.5.1.108" evidence="4 12"/>
<evidence type="ECO:0000256" key="1">
    <source>
        <dbReference type="ARBA" id="ARBA00001947"/>
    </source>
</evidence>
<dbReference type="GO" id="GO:0046872">
    <property type="term" value="F:metal ion binding"/>
    <property type="evidence" value="ECO:0007669"/>
    <property type="project" value="UniProtKB-KW"/>
</dbReference>
<dbReference type="NCBIfam" id="TIGR00325">
    <property type="entry name" value="lpxC"/>
    <property type="match status" value="1"/>
</dbReference>
<evidence type="ECO:0000256" key="12">
    <source>
        <dbReference type="HAMAP-Rule" id="MF_00388"/>
    </source>
</evidence>
<dbReference type="GO" id="GO:0016020">
    <property type="term" value="C:membrane"/>
    <property type="evidence" value="ECO:0007669"/>
    <property type="project" value="GOC"/>
</dbReference>
<evidence type="ECO:0000256" key="7">
    <source>
        <dbReference type="ARBA" id="ARBA00022723"/>
    </source>
</evidence>
<comment type="pathway">
    <text evidence="3 12">Glycolipid biosynthesis; lipid IV(A) biosynthesis; lipid IV(A) from (3R)-3-hydroxytetradecanoyl-[acyl-carrier-protein] and UDP-N-acetyl-alpha-D-glucosamine: step 2/6.</text>
</comment>
<dbReference type="InterPro" id="IPR004463">
    <property type="entry name" value="UDP-acyl_GlcNac_deAcase"/>
</dbReference>
<feature type="binding site" evidence="12">
    <location>
        <position position="78"/>
    </location>
    <ligand>
        <name>Zn(2+)</name>
        <dbReference type="ChEBI" id="CHEBI:29105"/>
    </ligand>
</feature>
<dbReference type="HAMAP" id="MF_00388">
    <property type="entry name" value="LpxC"/>
    <property type="match status" value="1"/>
</dbReference>
<comment type="cofactor">
    <cofactor evidence="1 12">
        <name>Zn(2+)</name>
        <dbReference type="ChEBI" id="CHEBI:29105"/>
    </cofactor>
</comment>
<keyword evidence="5 12" id="KW-0444">Lipid biosynthesis</keyword>
<comment type="catalytic activity">
    <reaction evidence="11 12">
        <text>a UDP-3-O-[(3R)-3-hydroxyacyl]-N-acetyl-alpha-D-glucosamine + H2O = a UDP-3-O-[(3R)-3-hydroxyacyl]-alpha-D-glucosamine + acetate</text>
        <dbReference type="Rhea" id="RHEA:67816"/>
        <dbReference type="ChEBI" id="CHEBI:15377"/>
        <dbReference type="ChEBI" id="CHEBI:30089"/>
        <dbReference type="ChEBI" id="CHEBI:137740"/>
        <dbReference type="ChEBI" id="CHEBI:173225"/>
        <dbReference type="EC" id="3.5.1.108"/>
    </reaction>
</comment>